<reference evidence="13" key="1">
    <citation type="submission" date="2023-01" db="EMBL/GenBank/DDBJ databases">
        <title>Genome assembly of the deep-sea coral Lophelia pertusa.</title>
        <authorList>
            <person name="Herrera S."/>
            <person name="Cordes E."/>
        </authorList>
    </citation>
    <scope>NUCLEOTIDE SEQUENCE</scope>
    <source>
        <strain evidence="13">USNM1676648</strain>
        <tissue evidence="13">Polyp</tissue>
    </source>
</reference>
<dbReference type="FunFam" id="3.40.50.10260:FF:000002">
    <property type="entry name" value="NAD(P)H-hydrate epimerase"/>
    <property type="match status" value="1"/>
</dbReference>
<dbReference type="OrthoDB" id="10064708at2759"/>
<comment type="catalytic activity">
    <reaction evidence="1 11">
        <text>(6R)-NADHX = (6S)-NADHX</text>
        <dbReference type="Rhea" id="RHEA:32215"/>
        <dbReference type="ChEBI" id="CHEBI:64074"/>
        <dbReference type="ChEBI" id="CHEBI:64075"/>
        <dbReference type="EC" id="5.1.99.6"/>
    </reaction>
</comment>
<comment type="similarity">
    <text evidence="11">Belongs to the NnrE/AIBP family.</text>
</comment>
<dbReference type="GO" id="GO:0046872">
    <property type="term" value="F:metal ion binding"/>
    <property type="evidence" value="ECO:0007669"/>
    <property type="project" value="UniProtKB-KW"/>
</dbReference>
<keyword evidence="14" id="KW-1185">Reference proteome</keyword>
<dbReference type="EC" id="5.1.99.6" evidence="3 11"/>
<dbReference type="GO" id="GO:0052856">
    <property type="term" value="F:NAD(P)HX epimerase activity"/>
    <property type="evidence" value="ECO:0007669"/>
    <property type="project" value="UniProtKB-UniRule"/>
</dbReference>
<evidence type="ECO:0000256" key="1">
    <source>
        <dbReference type="ARBA" id="ARBA00000013"/>
    </source>
</evidence>
<feature type="domain" description="YjeF N-terminal" evidence="12">
    <location>
        <begin position="9"/>
        <end position="215"/>
    </location>
</feature>
<evidence type="ECO:0000256" key="6">
    <source>
        <dbReference type="ARBA" id="ARBA00022857"/>
    </source>
</evidence>
<protein>
    <recommendedName>
        <fullName evidence="3 11">NAD(P)H-hydrate epimerase</fullName>
        <ecNumber evidence="3 11">5.1.99.6</ecNumber>
    </recommendedName>
    <alternativeName>
        <fullName evidence="10 11">NAD(P)HX epimerase</fullName>
    </alternativeName>
</protein>
<proteinExistence type="inferred from homology"/>
<dbReference type="SUPFAM" id="SSF64153">
    <property type="entry name" value="YjeF N-terminal domain-like"/>
    <property type="match status" value="1"/>
</dbReference>
<evidence type="ECO:0000313" key="13">
    <source>
        <dbReference type="EMBL" id="KAJ7393143.1"/>
    </source>
</evidence>
<feature type="binding site" evidence="11">
    <location>
        <position position="161"/>
    </location>
    <ligand>
        <name>K(+)</name>
        <dbReference type="ChEBI" id="CHEBI:29103"/>
    </ligand>
</feature>
<dbReference type="Gene3D" id="3.40.50.10260">
    <property type="entry name" value="YjeF N-terminal domain"/>
    <property type="match status" value="1"/>
</dbReference>
<dbReference type="InterPro" id="IPR004443">
    <property type="entry name" value="YjeF_N_dom"/>
</dbReference>
<dbReference type="InterPro" id="IPR036652">
    <property type="entry name" value="YjeF_N_dom_sf"/>
</dbReference>
<dbReference type="GO" id="GO:0005739">
    <property type="term" value="C:mitochondrion"/>
    <property type="evidence" value="ECO:0007669"/>
    <property type="project" value="TreeGrafter"/>
</dbReference>
<dbReference type="PANTHER" id="PTHR13232:SF10">
    <property type="entry name" value="NAD(P)H-HYDRATE EPIMERASE"/>
    <property type="match status" value="1"/>
</dbReference>
<keyword evidence="6" id="KW-0521">NADP</keyword>
<gene>
    <name evidence="13" type="primary">APOA1BP</name>
    <name evidence="13" type="ORF">OS493_008446</name>
</gene>
<feature type="binding site" evidence="11">
    <location>
        <begin position="129"/>
        <end position="135"/>
    </location>
    <ligand>
        <name>(6S)-NADPHX</name>
        <dbReference type="ChEBI" id="CHEBI:64076"/>
    </ligand>
</feature>
<comment type="caution">
    <text evidence="13">The sequence shown here is derived from an EMBL/GenBank/DDBJ whole genome shotgun (WGS) entry which is preliminary data.</text>
</comment>
<dbReference type="Proteomes" id="UP001163046">
    <property type="component" value="Unassembled WGS sequence"/>
</dbReference>
<evidence type="ECO:0000256" key="8">
    <source>
        <dbReference type="ARBA" id="ARBA00023027"/>
    </source>
</evidence>
<keyword evidence="9 11" id="KW-0413">Isomerase</keyword>
<comment type="catalytic activity">
    <reaction evidence="2 11">
        <text>(6R)-NADPHX = (6S)-NADPHX</text>
        <dbReference type="Rhea" id="RHEA:32227"/>
        <dbReference type="ChEBI" id="CHEBI:64076"/>
        <dbReference type="ChEBI" id="CHEBI:64077"/>
        <dbReference type="EC" id="5.1.99.6"/>
    </reaction>
</comment>
<feature type="binding site" evidence="11">
    <location>
        <position position="125"/>
    </location>
    <ligand>
        <name>K(+)</name>
        <dbReference type="ChEBI" id="CHEBI:29103"/>
    </ligand>
</feature>
<dbReference type="PANTHER" id="PTHR13232">
    <property type="entry name" value="NAD(P)H-HYDRATE EPIMERASE"/>
    <property type="match status" value="1"/>
</dbReference>
<keyword evidence="4 11" id="KW-0479">Metal-binding</keyword>
<keyword evidence="7 11" id="KW-0630">Potassium</keyword>
<evidence type="ECO:0000256" key="3">
    <source>
        <dbReference type="ARBA" id="ARBA00012228"/>
    </source>
</evidence>
<keyword evidence="8 11" id="KW-0520">NAD</keyword>
<accession>A0A9X0A4X3</accession>
<evidence type="ECO:0000256" key="2">
    <source>
        <dbReference type="ARBA" id="ARBA00000909"/>
    </source>
</evidence>
<name>A0A9X0A4X3_9CNID</name>
<evidence type="ECO:0000256" key="10">
    <source>
        <dbReference type="ARBA" id="ARBA00041210"/>
    </source>
</evidence>
<evidence type="ECO:0000256" key="7">
    <source>
        <dbReference type="ARBA" id="ARBA00022958"/>
    </source>
</evidence>
<feature type="binding site" evidence="11">
    <location>
        <position position="61"/>
    </location>
    <ligand>
        <name>K(+)</name>
        <dbReference type="ChEBI" id="CHEBI:29103"/>
    </ligand>
</feature>
<evidence type="ECO:0000256" key="5">
    <source>
        <dbReference type="ARBA" id="ARBA00022741"/>
    </source>
</evidence>
<dbReference type="AlphaFoldDB" id="A0A9X0A4X3"/>
<evidence type="ECO:0000256" key="9">
    <source>
        <dbReference type="ARBA" id="ARBA00023235"/>
    </source>
</evidence>
<feature type="binding site" evidence="11">
    <location>
        <begin position="60"/>
        <end position="64"/>
    </location>
    <ligand>
        <name>(6S)-NADPHX</name>
        <dbReference type="ChEBI" id="CHEBI:64076"/>
    </ligand>
</feature>
<dbReference type="Pfam" id="PF03853">
    <property type="entry name" value="YjeF_N"/>
    <property type="match status" value="1"/>
</dbReference>
<feature type="binding site" evidence="11">
    <location>
        <position position="158"/>
    </location>
    <ligand>
        <name>(6S)-NADPHX</name>
        <dbReference type="ChEBI" id="CHEBI:64076"/>
    </ligand>
</feature>
<dbReference type="PROSITE" id="PS51385">
    <property type="entry name" value="YJEF_N"/>
    <property type="match status" value="1"/>
</dbReference>
<dbReference type="NCBIfam" id="TIGR00197">
    <property type="entry name" value="yjeF_nterm"/>
    <property type="match status" value="1"/>
</dbReference>
<comment type="caution">
    <text evidence="11">Lacks conserved residue(s) required for the propagation of feature annotation.</text>
</comment>
<sequence length="230" mass="25467">MKYLSQEEAQKIDQELFSEYSFSVDQLMELAGLSVAVALTKAYPKGTNHPKVLVCSGPGNNGGDGLVAARHLKLFGYNPMIYYPKKSEKQLFKNLVTQCEKMDIPFINEIPTATQIDNDYKLVVDAIFGFSFKGNARPPFGDVLSALKEVKIPVCSVDIPSGWHVEDGNPDGIKPDFLISLTAPKLCAKHFEGRFHFLGGRFVPDSLGQKYNLSLPEYPGTEPCMMLQAQ</sequence>
<comment type="cofactor">
    <cofactor evidence="11">
        <name>K(+)</name>
        <dbReference type="ChEBI" id="CHEBI:29103"/>
    </cofactor>
    <text evidence="11">Binds 1 potassium ion per subunit.</text>
</comment>
<comment type="function">
    <text evidence="11">Catalyzes the epimerization of the S- and R-forms of NAD(P)HX, a damaged form of NAD(P)H that is a result of enzymatic or heat-dependent hydration. This is a prerequisite for the S-specific NAD(P)H-hydrate dehydratase to allow the repair of both epimers of NAD(P)HX.</text>
</comment>
<dbReference type="HAMAP" id="MF_01966">
    <property type="entry name" value="NADHX_epimerase"/>
    <property type="match status" value="1"/>
</dbReference>
<evidence type="ECO:0000259" key="12">
    <source>
        <dbReference type="PROSITE" id="PS51385"/>
    </source>
</evidence>
<keyword evidence="5 11" id="KW-0547">Nucleotide-binding</keyword>
<dbReference type="InterPro" id="IPR032976">
    <property type="entry name" value="YJEFN_prot_NAXE-like"/>
</dbReference>
<evidence type="ECO:0000256" key="11">
    <source>
        <dbReference type="HAMAP-Rule" id="MF_03159"/>
    </source>
</evidence>
<dbReference type="EMBL" id="MU825399">
    <property type="protein sequence ID" value="KAJ7393143.1"/>
    <property type="molecule type" value="Genomic_DNA"/>
</dbReference>
<dbReference type="GO" id="GO:0000166">
    <property type="term" value="F:nucleotide binding"/>
    <property type="evidence" value="ECO:0007669"/>
    <property type="project" value="UniProtKB-KW"/>
</dbReference>
<evidence type="ECO:0000313" key="14">
    <source>
        <dbReference type="Proteomes" id="UP001163046"/>
    </source>
</evidence>
<evidence type="ECO:0000256" key="4">
    <source>
        <dbReference type="ARBA" id="ARBA00022723"/>
    </source>
</evidence>
<organism evidence="13 14">
    <name type="scientific">Desmophyllum pertusum</name>
    <dbReference type="NCBI Taxonomy" id="174260"/>
    <lineage>
        <taxon>Eukaryota</taxon>
        <taxon>Metazoa</taxon>
        <taxon>Cnidaria</taxon>
        <taxon>Anthozoa</taxon>
        <taxon>Hexacorallia</taxon>
        <taxon>Scleractinia</taxon>
        <taxon>Caryophylliina</taxon>
        <taxon>Caryophylliidae</taxon>
        <taxon>Desmophyllum</taxon>
    </lineage>
</organism>